<dbReference type="PANTHER" id="PTHR33332">
    <property type="entry name" value="REVERSE TRANSCRIPTASE DOMAIN-CONTAINING PROTEIN"/>
    <property type="match status" value="1"/>
</dbReference>
<organism evidence="2 3">
    <name type="scientific">Willisornis vidua</name>
    <name type="common">Xingu scale-backed antbird</name>
    <dbReference type="NCBI Taxonomy" id="1566151"/>
    <lineage>
        <taxon>Eukaryota</taxon>
        <taxon>Metazoa</taxon>
        <taxon>Chordata</taxon>
        <taxon>Craniata</taxon>
        <taxon>Vertebrata</taxon>
        <taxon>Euteleostomi</taxon>
        <taxon>Archelosauria</taxon>
        <taxon>Archosauria</taxon>
        <taxon>Dinosauria</taxon>
        <taxon>Saurischia</taxon>
        <taxon>Theropoda</taxon>
        <taxon>Coelurosauria</taxon>
        <taxon>Aves</taxon>
        <taxon>Neognathae</taxon>
        <taxon>Neoaves</taxon>
        <taxon>Telluraves</taxon>
        <taxon>Australaves</taxon>
        <taxon>Passeriformes</taxon>
        <taxon>Thamnophilidae</taxon>
        <taxon>Willisornis</taxon>
    </lineage>
</organism>
<evidence type="ECO:0000256" key="1">
    <source>
        <dbReference type="SAM" id="MobiDB-lite"/>
    </source>
</evidence>
<protein>
    <submittedName>
        <fullName evidence="2">Uncharacterized protein</fullName>
    </submittedName>
</protein>
<feature type="region of interest" description="Disordered" evidence="1">
    <location>
        <begin position="1"/>
        <end position="30"/>
    </location>
</feature>
<proteinExistence type="predicted"/>
<comment type="caution">
    <text evidence="2">The sequence shown here is derived from an EMBL/GenBank/DDBJ whole genome shotgun (WGS) entry which is preliminary data.</text>
</comment>
<dbReference type="Proteomes" id="UP001145742">
    <property type="component" value="Unassembled WGS sequence"/>
</dbReference>
<accession>A0ABQ9CU80</accession>
<evidence type="ECO:0000313" key="3">
    <source>
        <dbReference type="Proteomes" id="UP001145742"/>
    </source>
</evidence>
<sequence>MLRLGSGNPKQEYTLGELTESSPAEKGLGAAEDKKLDMSQHCALEAKEVSYILGFIKNIVASRSREVILSFYYDFVRPLLEYCIQLQRLQHKKDMELSEQIQKRTTNMIRGLERLCYEDTLRELGFSMEERFQGDPFII</sequence>
<name>A0ABQ9CU80_9PASS</name>
<dbReference type="EMBL" id="WHWB01034684">
    <property type="protein sequence ID" value="KAJ7405932.1"/>
    <property type="molecule type" value="Genomic_DNA"/>
</dbReference>
<keyword evidence="3" id="KW-1185">Reference proteome</keyword>
<gene>
    <name evidence="2" type="ORF">WISP_136807</name>
</gene>
<evidence type="ECO:0000313" key="2">
    <source>
        <dbReference type="EMBL" id="KAJ7405932.1"/>
    </source>
</evidence>
<reference evidence="2" key="1">
    <citation type="submission" date="2019-10" db="EMBL/GenBank/DDBJ databases">
        <authorList>
            <person name="Soares A.E.R."/>
            <person name="Aleixo A."/>
            <person name="Schneider P."/>
            <person name="Miyaki C.Y."/>
            <person name="Schneider M.P."/>
            <person name="Mello C."/>
            <person name="Vasconcelos A.T.R."/>
        </authorList>
    </citation>
    <scope>NUCLEOTIDE SEQUENCE</scope>
    <source>
        <tissue evidence="2">Muscle</tissue>
    </source>
</reference>